<organism evidence="1 2">
    <name type="scientific">Lepeophtheirus salmonis</name>
    <name type="common">Salmon louse</name>
    <name type="synonym">Caligus salmonis</name>
    <dbReference type="NCBI Taxonomy" id="72036"/>
    <lineage>
        <taxon>Eukaryota</taxon>
        <taxon>Metazoa</taxon>
        <taxon>Ecdysozoa</taxon>
        <taxon>Arthropoda</taxon>
        <taxon>Crustacea</taxon>
        <taxon>Multicrustacea</taxon>
        <taxon>Hexanauplia</taxon>
        <taxon>Copepoda</taxon>
        <taxon>Siphonostomatoida</taxon>
        <taxon>Caligidae</taxon>
        <taxon>Lepeophtheirus</taxon>
    </lineage>
</organism>
<name>A0A7R8GZD7_LEPSM</name>
<protein>
    <submittedName>
        <fullName evidence="1">(salmon louse) hypothetical protein</fullName>
    </submittedName>
</protein>
<proteinExistence type="predicted"/>
<evidence type="ECO:0000313" key="1">
    <source>
        <dbReference type="EMBL" id="CAF2752048.1"/>
    </source>
</evidence>
<evidence type="ECO:0000313" key="2">
    <source>
        <dbReference type="Proteomes" id="UP000675881"/>
    </source>
</evidence>
<dbReference type="EMBL" id="HG994580">
    <property type="protein sequence ID" value="CAF2752048.1"/>
    <property type="molecule type" value="Genomic_DNA"/>
</dbReference>
<gene>
    <name evidence="1" type="ORF">LSAA_1700</name>
</gene>
<sequence>MQSRQKKEGSGIKSPLLKKSQIAADKISQSSTTMAFMVSDYWKKCEPCEDGFIFLWATYPCCWCEAKKPSTDEKASLKTLGNIKAKNNVFKYFAKEEIKIARDFKNCIRNPSNWTS</sequence>
<reference evidence="1" key="1">
    <citation type="submission" date="2021-02" db="EMBL/GenBank/DDBJ databases">
        <authorList>
            <person name="Bekaert M."/>
        </authorList>
    </citation>
    <scope>NUCLEOTIDE SEQUENCE</scope>
    <source>
        <strain evidence="1">IoA-00</strain>
    </source>
</reference>
<dbReference type="AlphaFoldDB" id="A0A7R8GZD7"/>
<accession>A0A7R8GZD7</accession>
<keyword evidence="2" id="KW-1185">Reference proteome</keyword>
<dbReference type="Proteomes" id="UP000675881">
    <property type="component" value="Chromosome 1"/>
</dbReference>